<dbReference type="STRING" id="1795632.TH606_00395"/>
<dbReference type="CDD" id="cd01949">
    <property type="entry name" value="GGDEF"/>
    <property type="match status" value="1"/>
</dbReference>
<dbReference type="InterPro" id="IPR000160">
    <property type="entry name" value="GGDEF_dom"/>
</dbReference>
<dbReference type="OrthoDB" id="9804955at2"/>
<organism evidence="6 7">
    <name type="scientific">Thermodesulfatator autotrophicus</name>
    <dbReference type="NCBI Taxonomy" id="1795632"/>
    <lineage>
        <taxon>Bacteria</taxon>
        <taxon>Pseudomonadati</taxon>
        <taxon>Thermodesulfobacteriota</taxon>
        <taxon>Thermodesulfobacteria</taxon>
        <taxon>Thermodesulfobacteriales</taxon>
        <taxon>Thermodesulfatatoraceae</taxon>
        <taxon>Thermodesulfatator</taxon>
    </lineage>
</organism>
<dbReference type="PROSITE" id="PS50887">
    <property type="entry name" value="GGDEF"/>
    <property type="match status" value="1"/>
</dbReference>
<reference evidence="6 7" key="1">
    <citation type="submission" date="2016-02" db="EMBL/GenBank/DDBJ databases">
        <title>Draft genome sequence of Thermodesulfatator sp. S606.</title>
        <authorList>
            <person name="Lai Q."/>
            <person name="Cao J."/>
            <person name="Dupont S."/>
            <person name="Shao Z."/>
            <person name="Jebbar M."/>
            <person name="Alain K."/>
        </authorList>
    </citation>
    <scope>NUCLEOTIDE SEQUENCE [LARGE SCALE GENOMIC DNA]</scope>
    <source>
        <strain evidence="6 7">S606</strain>
    </source>
</reference>
<dbReference type="FunFam" id="3.30.70.270:FF:000001">
    <property type="entry name" value="Diguanylate cyclase domain protein"/>
    <property type="match status" value="1"/>
</dbReference>
<name>A0A177E9Z6_9BACT</name>
<dbReference type="SUPFAM" id="SSF52172">
    <property type="entry name" value="CheY-like"/>
    <property type="match status" value="1"/>
</dbReference>
<dbReference type="GO" id="GO:0000160">
    <property type="term" value="P:phosphorelay signal transduction system"/>
    <property type="evidence" value="ECO:0007669"/>
    <property type="project" value="InterPro"/>
</dbReference>
<proteinExistence type="predicted"/>
<dbReference type="Gene3D" id="3.30.70.270">
    <property type="match status" value="1"/>
</dbReference>
<dbReference type="SMART" id="SM00267">
    <property type="entry name" value="GGDEF"/>
    <property type="match status" value="1"/>
</dbReference>
<keyword evidence="3" id="KW-0597">Phosphoprotein</keyword>
<evidence type="ECO:0000256" key="3">
    <source>
        <dbReference type="PROSITE-ProRule" id="PRU00169"/>
    </source>
</evidence>
<dbReference type="EMBL" id="LSFI01000001">
    <property type="protein sequence ID" value="OAG28757.1"/>
    <property type="molecule type" value="Genomic_DNA"/>
</dbReference>
<dbReference type="GO" id="GO:0052621">
    <property type="term" value="F:diguanylate cyclase activity"/>
    <property type="evidence" value="ECO:0007669"/>
    <property type="project" value="UniProtKB-EC"/>
</dbReference>
<evidence type="ECO:0000256" key="1">
    <source>
        <dbReference type="ARBA" id="ARBA00012528"/>
    </source>
</evidence>
<dbReference type="CDD" id="cd17546">
    <property type="entry name" value="REC_hyHK_CKI1_RcsC-like"/>
    <property type="match status" value="1"/>
</dbReference>
<dbReference type="PANTHER" id="PTHR45138:SF9">
    <property type="entry name" value="DIGUANYLATE CYCLASE DGCM-RELATED"/>
    <property type="match status" value="1"/>
</dbReference>
<evidence type="ECO:0000259" key="5">
    <source>
        <dbReference type="PROSITE" id="PS50887"/>
    </source>
</evidence>
<dbReference type="SUPFAM" id="SSF55073">
    <property type="entry name" value="Nucleotide cyclase"/>
    <property type="match status" value="1"/>
</dbReference>
<dbReference type="InterPro" id="IPR011006">
    <property type="entry name" value="CheY-like_superfamily"/>
</dbReference>
<evidence type="ECO:0000313" key="6">
    <source>
        <dbReference type="EMBL" id="OAG28757.1"/>
    </source>
</evidence>
<feature type="modified residue" description="4-aspartylphosphate" evidence="3">
    <location>
        <position position="65"/>
    </location>
</feature>
<dbReference type="InterPro" id="IPR050469">
    <property type="entry name" value="Diguanylate_Cyclase"/>
</dbReference>
<feature type="domain" description="GGDEF" evidence="5">
    <location>
        <begin position="173"/>
        <end position="305"/>
    </location>
</feature>
<dbReference type="SMART" id="SM00448">
    <property type="entry name" value="REC"/>
    <property type="match status" value="1"/>
</dbReference>
<dbReference type="InterPro" id="IPR001789">
    <property type="entry name" value="Sig_transdc_resp-reg_receiver"/>
</dbReference>
<dbReference type="RefSeq" id="WP_068540449.1">
    <property type="nucleotide sequence ID" value="NZ_LSFI01000001.1"/>
</dbReference>
<dbReference type="Proteomes" id="UP000076964">
    <property type="component" value="Unassembled WGS sequence"/>
</dbReference>
<evidence type="ECO:0000259" key="4">
    <source>
        <dbReference type="PROSITE" id="PS50110"/>
    </source>
</evidence>
<dbReference type="NCBIfam" id="TIGR00254">
    <property type="entry name" value="GGDEF"/>
    <property type="match status" value="1"/>
</dbReference>
<dbReference type="Pfam" id="PF00072">
    <property type="entry name" value="Response_reg"/>
    <property type="match status" value="1"/>
</dbReference>
<dbReference type="InterPro" id="IPR029787">
    <property type="entry name" value="Nucleotide_cyclase"/>
</dbReference>
<protein>
    <recommendedName>
        <fullName evidence="1">diguanylate cyclase</fullName>
        <ecNumber evidence="1">2.7.7.65</ecNumber>
    </recommendedName>
</protein>
<feature type="domain" description="Response regulatory" evidence="4">
    <location>
        <begin position="15"/>
        <end position="130"/>
    </location>
</feature>
<dbReference type="AlphaFoldDB" id="A0A177E9Z6"/>
<dbReference type="InterPro" id="IPR043128">
    <property type="entry name" value="Rev_trsase/Diguanyl_cyclase"/>
</dbReference>
<keyword evidence="7" id="KW-1185">Reference proteome</keyword>
<dbReference type="PANTHER" id="PTHR45138">
    <property type="entry name" value="REGULATORY COMPONENTS OF SENSORY TRANSDUCTION SYSTEM"/>
    <property type="match status" value="1"/>
</dbReference>
<evidence type="ECO:0000256" key="2">
    <source>
        <dbReference type="ARBA" id="ARBA00034247"/>
    </source>
</evidence>
<dbReference type="Pfam" id="PF00990">
    <property type="entry name" value="GGDEF"/>
    <property type="match status" value="1"/>
</dbReference>
<sequence length="312" mass="35934">MEKENFCLERPAKTRFLVVEDDPLTRKLIASFLAHHDCPCDTAPDGQKALDLIKEGQNYTLIITDIFMPNMDGLTLIKKVKEINPAIDIIAITAYGQKIKYKDVIEAGASDFIRKPFELDELEAKIKRILRERELRAKLELLTRQDPLTGIFNRRYFEEKLEEECYKAWRQKYPLHLTMFDVDMFKQFNDTFGHQAGDHLLKKLANIIVSSTRRYVDLPFRYGGDEFVLILPQCNTEAACKVIRRIINRFKQEDVAPASLSAGIARFIHTEGKKIQESIDDLIFRADEALYEAKRKGGNILVVDPLTSNFSS</sequence>
<dbReference type="Gene3D" id="3.40.50.2300">
    <property type="match status" value="1"/>
</dbReference>
<gene>
    <name evidence="6" type="ORF">TH606_00395</name>
</gene>
<evidence type="ECO:0000313" key="7">
    <source>
        <dbReference type="Proteomes" id="UP000076964"/>
    </source>
</evidence>
<comment type="caution">
    <text evidence="6">The sequence shown here is derived from an EMBL/GenBank/DDBJ whole genome shotgun (WGS) entry which is preliminary data.</text>
</comment>
<dbReference type="EC" id="2.7.7.65" evidence="1"/>
<accession>A0A177E9Z6</accession>
<comment type="catalytic activity">
    <reaction evidence="2">
        <text>2 GTP = 3',3'-c-di-GMP + 2 diphosphate</text>
        <dbReference type="Rhea" id="RHEA:24898"/>
        <dbReference type="ChEBI" id="CHEBI:33019"/>
        <dbReference type="ChEBI" id="CHEBI:37565"/>
        <dbReference type="ChEBI" id="CHEBI:58805"/>
        <dbReference type="EC" id="2.7.7.65"/>
    </reaction>
</comment>
<dbReference type="PROSITE" id="PS50110">
    <property type="entry name" value="RESPONSE_REGULATORY"/>
    <property type="match status" value="1"/>
</dbReference>